<name>A0ACC3A7P7_9EURO</name>
<protein>
    <submittedName>
        <fullName evidence="1">Uncharacterized protein</fullName>
    </submittedName>
</protein>
<gene>
    <name evidence="1" type="ORF">H2198_004892</name>
</gene>
<keyword evidence="2" id="KW-1185">Reference proteome</keyword>
<dbReference type="Proteomes" id="UP001172386">
    <property type="component" value="Unassembled WGS sequence"/>
</dbReference>
<reference evidence="1" key="1">
    <citation type="submission" date="2022-10" db="EMBL/GenBank/DDBJ databases">
        <title>Culturing micro-colonial fungi from biological soil crusts in the Mojave desert and describing Neophaeococcomyces mojavensis, and introducing the new genera and species Taxawa tesnikishii.</title>
        <authorList>
            <person name="Kurbessoian T."/>
            <person name="Stajich J.E."/>
        </authorList>
    </citation>
    <scope>NUCLEOTIDE SEQUENCE</scope>
    <source>
        <strain evidence="1">JES_112</strain>
    </source>
</reference>
<organism evidence="1 2">
    <name type="scientific">Neophaeococcomyces mojaviensis</name>
    <dbReference type="NCBI Taxonomy" id="3383035"/>
    <lineage>
        <taxon>Eukaryota</taxon>
        <taxon>Fungi</taxon>
        <taxon>Dikarya</taxon>
        <taxon>Ascomycota</taxon>
        <taxon>Pezizomycotina</taxon>
        <taxon>Eurotiomycetes</taxon>
        <taxon>Chaetothyriomycetidae</taxon>
        <taxon>Chaetothyriales</taxon>
        <taxon>Chaetothyriales incertae sedis</taxon>
        <taxon>Neophaeococcomyces</taxon>
    </lineage>
</organism>
<proteinExistence type="predicted"/>
<evidence type="ECO:0000313" key="2">
    <source>
        <dbReference type="Proteomes" id="UP001172386"/>
    </source>
</evidence>
<sequence>MSFLRPPSSPFAPPSTIYILLFHPITTLLTFLHQLFLTLRGPPYRPPPSQPPITITCISDTHSKYPPLPPSGELLIHAGDLTNTGSLSSIQQTIDWLKRHQKVWPGSRDGYRYIVIIAGNHDSYFDERSRSVHDTRTSKGPNGRKLDFGKIIYLQHGSVTLTFPGDRKLKIHGAPQIPKCGGKEFAFQYERGQDAWTNTIPDDVDVLVTHNPPKWHLDIAQNGGLGDEYELKECWRVKPTLHVFGHVHSGHGKDYIWWDEGTKLMEDIKKTAFESFPKRQKAGVAAWLGEISNLSLYALGLKLLIADVKGLLWTRLWGGTRNGCIMVNAALTYQTTELIRNKPQTVVL</sequence>
<dbReference type="EMBL" id="JAPDRQ010000076">
    <property type="protein sequence ID" value="KAJ9656543.1"/>
    <property type="molecule type" value="Genomic_DNA"/>
</dbReference>
<accession>A0ACC3A7P7</accession>
<comment type="caution">
    <text evidence="1">The sequence shown here is derived from an EMBL/GenBank/DDBJ whole genome shotgun (WGS) entry which is preliminary data.</text>
</comment>
<evidence type="ECO:0000313" key="1">
    <source>
        <dbReference type="EMBL" id="KAJ9656543.1"/>
    </source>
</evidence>